<dbReference type="HOGENOM" id="CLU_031506_0_0_7"/>
<dbReference type="Proteomes" id="UP000007347">
    <property type="component" value="Chromosome"/>
</dbReference>
<dbReference type="InterPro" id="IPR032466">
    <property type="entry name" value="Metal_Hydrolase"/>
</dbReference>
<dbReference type="InterPro" id="IPR001130">
    <property type="entry name" value="TatD-like"/>
</dbReference>
<dbReference type="EC" id="3.1.21.-" evidence="4"/>
<evidence type="ECO:0000256" key="2">
    <source>
        <dbReference type="ARBA" id="ARBA00022801"/>
    </source>
</evidence>
<protein>
    <submittedName>
        <fullName evidence="4">TatD: Mg-dependent deoxyribonuclease</fullName>
        <ecNumber evidence="4">3.1.21.-</ecNumber>
    </submittedName>
</protein>
<keyword evidence="3" id="KW-0479">Metal-binding</keyword>
<feature type="binding site" evidence="3">
    <location>
        <position position="153"/>
    </location>
    <ligand>
        <name>a divalent metal cation</name>
        <dbReference type="ChEBI" id="CHEBI:60240"/>
        <label>2</label>
    </ligand>
</feature>
<dbReference type="Gene3D" id="3.20.20.140">
    <property type="entry name" value="Metal-dependent hydrolases"/>
    <property type="match status" value="1"/>
</dbReference>
<dbReference type="SUPFAM" id="SSF51556">
    <property type="entry name" value="Metallo-dependent hydrolases"/>
    <property type="match status" value="1"/>
</dbReference>
<dbReference type="OrthoDB" id="9810005at2"/>
<gene>
    <name evidence="4" type="primary">tatD</name>
    <name evidence="4" type="ordered locus">TOL2_C37130</name>
</gene>
<accession>K0NMF9</accession>
<organism evidence="4 5">
    <name type="scientific">Desulfobacula toluolica (strain DSM 7467 / Tol2)</name>
    <dbReference type="NCBI Taxonomy" id="651182"/>
    <lineage>
        <taxon>Bacteria</taxon>
        <taxon>Pseudomonadati</taxon>
        <taxon>Thermodesulfobacteriota</taxon>
        <taxon>Desulfobacteria</taxon>
        <taxon>Desulfobacterales</taxon>
        <taxon>Desulfobacteraceae</taxon>
        <taxon>Desulfobacula</taxon>
    </lineage>
</organism>
<dbReference type="AlphaFoldDB" id="K0NMF9"/>
<dbReference type="GO" id="GO:0046872">
    <property type="term" value="F:metal ion binding"/>
    <property type="evidence" value="ECO:0007669"/>
    <property type="project" value="UniProtKB-KW"/>
</dbReference>
<dbReference type="KEGG" id="dto:TOL2_C37130"/>
<dbReference type="PANTHER" id="PTHR46124">
    <property type="entry name" value="D-AMINOACYL-TRNA DEACYLASE"/>
    <property type="match status" value="1"/>
</dbReference>
<keyword evidence="5" id="KW-1185">Reference proteome</keyword>
<dbReference type="PANTHER" id="PTHR46124:SF3">
    <property type="entry name" value="HYDROLASE"/>
    <property type="match status" value="1"/>
</dbReference>
<feature type="binding site" evidence="3">
    <location>
        <position position="7"/>
    </location>
    <ligand>
        <name>a divalent metal cation</name>
        <dbReference type="ChEBI" id="CHEBI:60240"/>
        <label>1</label>
    </ligand>
</feature>
<reference evidence="4 5" key="1">
    <citation type="journal article" date="2013" name="Environ. Microbiol.">
        <title>Complete genome, catabolic sub-proteomes and key-metabolites of Desulfobacula toluolica Tol2, a marine, aromatic compound-degrading, sulfate-reducing bacterium.</title>
        <authorList>
            <person name="Wohlbrand L."/>
            <person name="Jacob J.H."/>
            <person name="Kube M."/>
            <person name="Mussmann M."/>
            <person name="Jarling R."/>
            <person name="Beck A."/>
            <person name="Amann R."/>
            <person name="Wilkes H."/>
            <person name="Reinhardt R."/>
            <person name="Rabus R."/>
        </authorList>
    </citation>
    <scope>NUCLEOTIDE SEQUENCE [LARGE SCALE GENOMIC DNA]</scope>
    <source>
        <strain evidence="5">DSM 7467 / Tol2</strain>
    </source>
</reference>
<dbReference type="STRING" id="651182.TOL2_C37130"/>
<dbReference type="InterPro" id="IPR018228">
    <property type="entry name" value="DNase_TatD-rel_CS"/>
</dbReference>
<proteinExistence type="inferred from homology"/>
<name>K0NMF9_DESTT</name>
<evidence type="ECO:0000256" key="1">
    <source>
        <dbReference type="ARBA" id="ARBA00009275"/>
    </source>
</evidence>
<sequence>MNFIDSHCHLHDSRILFDIPHILDRADKAKVRYMVSCATSEDNFEFTATLSGQYRSVLPCFGIHPWFVKARSKQWKERLEQYLLAYLSGIGETGLDFTDKTVDRDEQIKVFEHHLALARELERPITIHIRKAWDDFIHILKKHGKLKVPGLIHSYSGSADMIPFFETHGLFISFSGSVTNPGAKKVVAALKRVSKNRFVIETDSPDIYPYLSEPTVSRLNEPKNLPAIAQLASNRIGMEFEDFSRHAYENSLKLFYSIFK</sequence>
<evidence type="ECO:0000313" key="5">
    <source>
        <dbReference type="Proteomes" id="UP000007347"/>
    </source>
</evidence>
<dbReference type="PROSITE" id="PS01090">
    <property type="entry name" value="TATD_2"/>
    <property type="match status" value="1"/>
</dbReference>
<dbReference type="GO" id="GO:0016788">
    <property type="term" value="F:hydrolase activity, acting on ester bonds"/>
    <property type="evidence" value="ECO:0007669"/>
    <property type="project" value="InterPro"/>
</dbReference>
<feature type="binding site" evidence="3">
    <location>
        <position position="203"/>
    </location>
    <ligand>
        <name>a divalent metal cation</name>
        <dbReference type="ChEBI" id="CHEBI:60240"/>
        <label>1</label>
    </ligand>
</feature>
<evidence type="ECO:0000313" key="4">
    <source>
        <dbReference type="EMBL" id="CCK81870.1"/>
    </source>
</evidence>
<dbReference type="RefSeq" id="WP_014959055.1">
    <property type="nucleotide sequence ID" value="NC_018645.1"/>
</dbReference>
<feature type="binding site" evidence="3">
    <location>
        <position position="92"/>
    </location>
    <ligand>
        <name>a divalent metal cation</name>
        <dbReference type="ChEBI" id="CHEBI:60240"/>
        <label>1</label>
    </ligand>
</feature>
<dbReference type="EMBL" id="FO203503">
    <property type="protein sequence ID" value="CCK81870.1"/>
    <property type="molecule type" value="Genomic_DNA"/>
</dbReference>
<dbReference type="Pfam" id="PF01026">
    <property type="entry name" value="TatD_DNase"/>
    <property type="match status" value="1"/>
</dbReference>
<feature type="binding site" evidence="3">
    <location>
        <position position="128"/>
    </location>
    <ligand>
        <name>a divalent metal cation</name>
        <dbReference type="ChEBI" id="CHEBI:60240"/>
        <label>2</label>
    </ligand>
</feature>
<dbReference type="CDD" id="cd01310">
    <property type="entry name" value="TatD_DNAse"/>
    <property type="match status" value="1"/>
</dbReference>
<feature type="binding site" evidence="3">
    <location>
        <position position="9"/>
    </location>
    <ligand>
        <name>a divalent metal cation</name>
        <dbReference type="ChEBI" id="CHEBI:60240"/>
        <label>1</label>
    </ligand>
</feature>
<keyword evidence="2 4" id="KW-0378">Hydrolase</keyword>
<evidence type="ECO:0000256" key="3">
    <source>
        <dbReference type="PIRSR" id="PIRSR005902-1"/>
    </source>
</evidence>
<dbReference type="PIRSF" id="PIRSF005902">
    <property type="entry name" value="DNase_TatD"/>
    <property type="match status" value="1"/>
</dbReference>
<comment type="similarity">
    <text evidence="1">Belongs to the metallo-dependent hydrolases superfamily. TatD-type hydrolase family.</text>
</comment>
<dbReference type="GO" id="GO:0005829">
    <property type="term" value="C:cytosol"/>
    <property type="evidence" value="ECO:0007669"/>
    <property type="project" value="TreeGrafter"/>
</dbReference>